<evidence type="ECO:0000256" key="1">
    <source>
        <dbReference type="SAM" id="MobiDB-lite"/>
    </source>
</evidence>
<evidence type="ECO:0008006" key="5">
    <source>
        <dbReference type="Google" id="ProtNLM"/>
    </source>
</evidence>
<dbReference type="EMBL" id="CAAALY010024337">
    <property type="protein sequence ID" value="VEL15361.1"/>
    <property type="molecule type" value="Genomic_DNA"/>
</dbReference>
<gene>
    <name evidence="3" type="ORF">PXEA_LOCUS8801</name>
</gene>
<sequence length="151" mass="16695">MCVCLRTCAKLCVCVCALVKVELYCPARRPARAVARLWPIRLRLASRLDWEAVSCGKSIFAHFAILFTSGCLATDGQAVARPQWTRVPRDGPTRSMSTAHSATPRRHTAGPVHSKMPRLRPGGMSIQRNFDEGVGNLVKSRRKSLQHTTPT</sequence>
<accession>A0A3S5CKA9</accession>
<dbReference type="Proteomes" id="UP000784294">
    <property type="component" value="Unassembled WGS sequence"/>
</dbReference>
<evidence type="ECO:0000313" key="3">
    <source>
        <dbReference type="EMBL" id="VEL15361.1"/>
    </source>
</evidence>
<reference evidence="3" key="1">
    <citation type="submission" date="2018-11" db="EMBL/GenBank/DDBJ databases">
        <authorList>
            <consortium name="Pathogen Informatics"/>
        </authorList>
    </citation>
    <scope>NUCLEOTIDE SEQUENCE</scope>
</reference>
<feature type="chain" id="PRO_5018735592" description="Secreted protein" evidence="2">
    <location>
        <begin position="24"/>
        <end position="151"/>
    </location>
</feature>
<keyword evidence="4" id="KW-1185">Reference proteome</keyword>
<feature type="region of interest" description="Disordered" evidence="1">
    <location>
        <begin position="85"/>
        <end position="121"/>
    </location>
</feature>
<protein>
    <recommendedName>
        <fullName evidence="5">Secreted protein</fullName>
    </recommendedName>
</protein>
<organism evidence="3 4">
    <name type="scientific">Protopolystoma xenopodis</name>
    <dbReference type="NCBI Taxonomy" id="117903"/>
    <lineage>
        <taxon>Eukaryota</taxon>
        <taxon>Metazoa</taxon>
        <taxon>Spiralia</taxon>
        <taxon>Lophotrochozoa</taxon>
        <taxon>Platyhelminthes</taxon>
        <taxon>Monogenea</taxon>
        <taxon>Polyopisthocotylea</taxon>
        <taxon>Polystomatidea</taxon>
        <taxon>Polystomatidae</taxon>
        <taxon>Protopolystoma</taxon>
    </lineage>
</organism>
<proteinExistence type="predicted"/>
<feature type="signal peptide" evidence="2">
    <location>
        <begin position="1"/>
        <end position="23"/>
    </location>
</feature>
<keyword evidence="2" id="KW-0732">Signal</keyword>
<evidence type="ECO:0000313" key="4">
    <source>
        <dbReference type="Proteomes" id="UP000784294"/>
    </source>
</evidence>
<comment type="caution">
    <text evidence="3">The sequence shown here is derived from an EMBL/GenBank/DDBJ whole genome shotgun (WGS) entry which is preliminary data.</text>
</comment>
<dbReference type="AlphaFoldDB" id="A0A3S5CKA9"/>
<name>A0A3S5CKA9_9PLAT</name>
<evidence type="ECO:0000256" key="2">
    <source>
        <dbReference type="SAM" id="SignalP"/>
    </source>
</evidence>